<feature type="region of interest" description="Disordered" evidence="1">
    <location>
        <begin position="1"/>
        <end position="43"/>
    </location>
</feature>
<evidence type="ECO:0000256" key="1">
    <source>
        <dbReference type="SAM" id="MobiDB-lite"/>
    </source>
</evidence>
<gene>
    <name evidence="2" type="ORF">Taro_056508</name>
</gene>
<reference evidence="2" key="1">
    <citation type="submission" date="2017-07" db="EMBL/GenBank/DDBJ databases">
        <title>Taro Niue Genome Assembly and Annotation.</title>
        <authorList>
            <person name="Atibalentja N."/>
            <person name="Keating K."/>
            <person name="Fields C.J."/>
        </authorList>
    </citation>
    <scope>NUCLEOTIDE SEQUENCE</scope>
    <source>
        <strain evidence="2">Niue_2</strain>
        <tissue evidence="2">Leaf</tissue>
    </source>
</reference>
<accession>A0A843XU24</accession>
<feature type="non-terminal residue" evidence="2">
    <location>
        <position position="115"/>
    </location>
</feature>
<keyword evidence="3" id="KW-1185">Reference proteome</keyword>
<organism evidence="2 3">
    <name type="scientific">Colocasia esculenta</name>
    <name type="common">Wild taro</name>
    <name type="synonym">Arum esculentum</name>
    <dbReference type="NCBI Taxonomy" id="4460"/>
    <lineage>
        <taxon>Eukaryota</taxon>
        <taxon>Viridiplantae</taxon>
        <taxon>Streptophyta</taxon>
        <taxon>Embryophyta</taxon>
        <taxon>Tracheophyta</taxon>
        <taxon>Spermatophyta</taxon>
        <taxon>Magnoliopsida</taxon>
        <taxon>Liliopsida</taxon>
        <taxon>Araceae</taxon>
        <taxon>Aroideae</taxon>
        <taxon>Colocasieae</taxon>
        <taxon>Colocasia</taxon>
    </lineage>
</organism>
<comment type="caution">
    <text evidence="2">The sequence shown here is derived from an EMBL/GenBank/DDBJ whole genome shotgun (WGS) entry which is preliminary data.</text>
</comment>
<dbReference type="AlphaFoldDB" id="A0A843XU24"/>
<protein>
    <submittedName>
        <fullName evidence="2">Uncharacterized protein</fullName>
    </submittedName>
</protein>
<feature type="compositionally biased region" description="Polar residues" evidence="1">
    <location>
        <begin position="19"/>
        <end position="32"/>
    </location>
</feature>
<proteinExistence type="predicted"/>
<evidence type="ECO:0000313" key="2">
    <source>
        <dbReference type="EMBL" id="MQM23444.1"/>
    </source>
</evidence>
<evidence type="ECO:0000313" key="3">
    <source>
        <dbReference type="Proteomes" id="UP000652761"/>
    </source>
</evidence>
<dbReference type="Proteomes" id="UP000652761">
    <property type="component" value="Unassembled WGS sequence"/>
</dbReference>
<name>A0A843XU24_COLES</name>
<dbReference type="EMBL" id="NMUH01016357">
    <property type="protein sequence ID" value="MQM23444.1"/>
    <property type="molecule type" value="Genomic_DNA"/>
</dbReference>
<sequence>MATRGRSGAGLTWGDESAGGSQTPAQQAQDQTGVPLPSPPPPVDYGALMQGLVHAMFTHFCHSGVDTVHLCVDTTSLSQKPVLKQSCDPYFEEKVQGSEGQSLKRALMFRAREQI</sequence>